<comment type="caution">
    <text evidence="2">The sequence shown here is derived from an EMBL/GenBank/DDBJ whole genome shotgun (WGS) entry which is preliminary data.</text>
</comment>
<feature type="region of interest" description="Disordered" evidence="1">
    <location>
        <begin position="1"/>
        <end position="82"/>
    </location>
</feature>
<sequence length="82" mass="8971">MLPANMDAMEEGAEVPMASQAMEEPEVRKQPEASEQPKASEEPEVPEELDNQAIDVDNIGEETAPDEDGTKQQSAVVLKYKV</sequence>
<name>A0AAV2MW66_9HYME</name>
<accession>A0AAV2MW66</accession>
<dbReference type="AlphaFoldDB" id="A0AAV2MW66"/>
<dbReference type="Proteomes" id="UP001497644">
    <property type="component" value="Unassembled WGS sequence"/>
</dbReference>
<organism evidence="2 3">
    <name type="scientific">Lasius platythorax</name>
    <dbReference type="NCBI Taxonomy" id="488582"/>
    <lineage>
        <taxon>Eukaryota</taxon>
        <taxon>Metazoa</taxon>
        <taxon>Ecdysozoa</taxon>
        <taxon>Arthropoda</taxon>
        <taxon>Hexapoda</taxon>
        <taxon>Insecta</taxon>
        <taxon>Pterygota</taxon>
        <taxon>Neoptera</taxon>
        <taxon>Endopterygota</taxon>
        <taxon>Hymenoptera</taxon>
        <taxon>Apocrita</taxon>
        <taxon>Aculeata</taxon>
        <taxon>Formicoidea</taxon>
        <taxon>Formicidae</taxon>
        <taxon>Formicinae</taxon>
        <taxon>Lasius</taxon>
        <taxon>Lasius</taxon>
    </lineage>
</organism>
<evidence type="ECO:0000256" key="1">
    <source>
        <dbReference type="SAM" id="MobiDB-lite"/>
    </source>
</evidence>
<gene>
    <name evidence="2" type="ORF">LPLAT_LOCUS3477</name>
</gene>
<proteinExistence type="predicted"/>
<dbReference type="EMBL" id="CAXIPU020000287">
    <property type="protein sequence ID" value="CAL1671637.1"/>
    <property type="molecule type" value="Genomic_DNA"/>
</dbReference>
<evidence type="ECO:0000313" key="2">
    <source>
        <dbReference type="EMBL" id="CAL1671637.1"/>
    </source>
</evidence>
<reference evidence="2" key="1">
    <citation type="submission" date="2024-04" db="EMBL/GenBank/DDBJ databases">
        <authorList>
            <consortium name="Molecular Ecology Group"/>
        </authorList>
    </citation>
    <scope>NUCLEOTIDE SEQUENCE</scope>
</reference>
<evidence type="ECO:0000313" key="3">
    <source>
        <dbReference type="Proteomes" id="UP001497644"/>
    </source>
</evidence>
<keyword evidence="3" id="KW-1185">Reference proteome</keyword>
<protein>
    <submittedName>
        <fullName evidence="2">Uncharacterized protein</fullName>
    </submittedName>
</protein>
<feature type="compositionally biased region" description="Acidic residues" evidence="1">
    <location>
        <begin position="58"/>
        <end position="67"/>
    </location>
</feature>